<reference evidence="3" key="2">
    <citation type="submission" date="2015-01" db="EMBL/GenBank/DDBJ databases">
        <title>Evolutionary Origins and Diversification of the Mycorrhizal Mutualists.</title>
        <authorList>
            <consortium name="DOE Joint Genome Institute"/>
            <consortium name="Mycorrhizal Genomics Consortium"/>
            <person name="Kohler A."/>
            <person name="Kuo A."/>
            <person name="Nagy L.G."/>
            <person name="Floudas D."/>
            <person name="Copeland A."/>
            <person name="Barry K.W."/>
            <person name="Cichocki N."/>
            <person name="Veneault-Fourrey C."/>
            <person name="LaButti K."/>
            <person name="Lindquist E.A."/>
            <person name="Lipzen A."/>
            <person name="Lundell T."/>
            <person name="Morin E."/>
            <person name="Murat C."/>
            <person name="Riley R."/>
            <person name="Ohm R."/>
            <person name="Sun H."/>
            <person name="Tunlid A."/>
            <person name="Henrissat B."/>
            <person name="Grigoriev I.V."/>
            <person name="Hibbett D.S."/>
            <person name="Martin F."/>
        </authorList>
    </citation>
    <scope>NUCLEOTIDE SEQUENCE [LARGE SCALE GENOMIC DNA]</scope>
    <source>
        <strain evidence="3">Marx 270</strain>
    </source>
</reference>
<gene>
    <name evidence="2" type="ORF">M404DRAFT_1008792</name>
</gene>
<accession>A0A0C3I960</accession>
<dbReference type="AlphaFoldDB" id="A0A0C3I960"/>
<sequence>MSNPNLLVSTPSIIDESMTLGVPTSKPADTTILIFKLRALEAHRSKVISFGTSASRVSPMSSSPVGPHVNTSN</sequence>
<protein>
    <submittedName>
        <fullName evidence="2">Uncharacterized protein</fullName>
    </submittedName>
</protein>
<reference evidence="2 3" key="1">
    <citation type="submission" date="2014-04" db="EMBL/GenBank/DDBJ databases">
        <authorList>
            <consortium name="DOE Joint Genome Institute"/>
            <person name="Kuo A."/>
            <person name="Kohler A."/>
            <person name="Costa M.D."/>
            <person name="Nagy L.G."/>
            <person name="Floudas D."/>
            <person name="Copeland A."/>
            <person name="Barry K.W."/>
            <person name="Cichocki N."/>
            <person name="Veneault-Fourrey C."/>
            <person name="LaButti K."/>
            <person name="Lindquist E.A."/>
            <person name="Lipzen A."/>
            <person name="Lundell T."/>
            <person name="Morin E."/>
            <person name="Murat C."/>
            <person name="Sun H."/>
            <person name="Tunlid A."/>
            <person name="Henrissat B."/>
            <person name="Grigoriev I.V."/>
            <person name="Hibbett D.S."/>
            <person name="Martin F."/>
            <person name="Nordberg H.P."/>
            <person name="Cantor M.N."/>
            <person name="Hua S.X."/>
        </authorList>
    </citation>
    <scope>NUCLEOTIDE SEQUENCE [LARGE SCALE GENOMIC DNA]</scope>
    <source>
        <strain evidence="2 3">Marx 270</strain>
    </source>
</reference>
<evidence type="ECO:0000256" key="1">
    <source>
        <dbReference type="SAM" id="MobiDB-lite"/>
    </source>
</evidence>
<evidence type="ECO:0000313" key="3">
    <source>
        <dbReference type="Proteomes" id="UP000054217"/>
    </source>
</evidence>
<keyword evidence="3" id="KW-1185">Reference proteome</keyword>
<dbReference type="EMBL" id="KN832147">
    <property type="protein sequence ID" value="KIN93647.1"/>
    <property type="molecule type" value="Genomic_DNA"/>
</dbReference>
<dbReference type="Proteomes" id="UP000054217">
    <property type="component" value="Unassembled WGS sequence"/>
</dbReference>
<dbReference type="InParanoid" id="A0A0C3I960"/>
<feature type="region of interest" description="Disordered" evidence="1">
    <location>
        <begin position="53"/>
        <end position="73"/>
    </location>
</feature>
<name>A0A0C3I960_PISTI</name>
<proteinExistence type="predicted"/>
<dbReference type="HOGENOM" id="CLU_2705834_0_0_1"/>
<organism evidence="2 3">
    <name type="scientific">Pisolithus tinctorius Marx 270</name>
    <dbReference type="NCBI Taxonomy" id="870435"/>
    <lineage>
        <taxon>Eukaryota</taxon>
        <taxon>Fungi</taxon>
        <taxon>Dikarya</taxon>
        <taxon>Basidiomycota</taxon>
        <taxon>Agaricomycotina</taxon>
        <taxon>Agaricomycetes</taxon>
        <taxon>Agaricomycetidae</taxon>
        <taxon>Boletales</taxon>
        <taxon>Sclerodermatineae</taxon>
        <taxon>Pisolithaceae</taxon>
        <taxon>Pisolithus</taxon>
    </lineage>
</organism>
<evidence type="ECO:0000313" key="2">
    <source>
        <dbReference type="EMBL" id="KIN93647.1"/>
    </source>
</evidence>